<organism evidence="2">
    <name type="scientific">Physcomitrium patens</name>
    <name type="common">Spreading-leaved earth moss</name>
    <name type="synonym">Physcomitrella patens</name>
    <dbReference type="NCBI Taxonomy" id="3218"/>
    <lineage>
        <taxon>Eukaryota</taxon>
        <taxon>Viridiplantae</taxon>
        <taxon>Streptophyta</taxon>
        <taxon>Embryophyta</taxon>
        <taxon>Bryophyta</taxon>
        <taxon>Bryophytina</taxon>
        <taxon>Bryopsida</taxon>
        <taxon>Funariidae</taxon>
        <taxon>Funariales</taxon>
        <taxon>Funariaceae</taxon>
        <taxon>Physcomitrium</taxon>
    </lineage>
</organism>
<dbReference type="AlphaFoldDB" id="A0A2K1KW42"/>
<sequence>MADTAHYFMSRTYASNCTIHNGSYPPVHHAWHTFSNARPMCISSTTGHHTIQLPPLHHIPASISKHPTTHAFTFKRIPNLRPLTQPNQHPLHPMCDAAFHRNQTTYVYCNSPRSEQRDFQTREEARAFSDPPSSASPTPSSTPTLRPPPLRPTLLKAMRRCLRPRLEPRSLLETARP</sequence>
<evidence type="ECO:0000313" key="3">
    <source>
        <dbReference type="EnsemblPlants" id="Pp3c3_26129V3.1"/>
    </source>
</evidence>
<proteinExistence type="predicted"/>
<dbReference type="Gramene" id="Pp3c3_26129V3.1">
    <property type="protein sequence ID" value="Pp3c3_26129V3.1"/>
    <property type="gene ID" value="Pp3c3_26129"/>
</dbReference>
<protein>
    <submittedName>
        <fullName evidence="2 3">Uncharacterized protein</fullName>
    </submittedName>
</protein>
<evidence type="ECO:0000313" key="4">
    <source>
        <dbReference type="Proteomes" id="UP000006727"/>
    </source>
</evidence>
<keyword evidence="4" id="KW-1185">Reference proteome</keyword>
<gene>
    <name evidence="2" type="ORF">PHYPA_004983</name>
</gene>
<feature type="compositionally biased region" description="Basic and acidic residues" evidence="1">
    <location>
        <begin position="114"/>
        <end position="127"/>
    </location>
</feature>
<dbReference type="EMBL" id="ABEU02000003">
    <property type="protein sequence ID" value="PNR57988.1"/>
    <property type="molecule type" value="Genomic_DNA"/>
</dbReference>
<reference evidence="2 4" key="2">
    <citation type="journal article" date="2018" name="Plant J.">
        <title>The Physcomitrella patens chromosome-scale assembly reveals moss genome structure and evolution.</title>
        <authorList>
            <person name="Lang D."/>
            <person name="Ullrich K.K."/>
            <person name="Murat F."/>
            <person name="Fuchs J."/>
            <person name="Jenkins J."/>
            <person name="Haas F.B."/>
            <person name="Piednoel M."/>
            <person name="Gundlach H."/>
            <person name="Van Bel M."/>
            <person name="Meyberg R."/>
            <person name="Vives C."/>
            <person name="Morata J."/>
            <person name="Symeonidi A."/>
            <person name="Hiss M."/>
            <person name="Muchero W."/>
            <person name="Kamisugi Y."/>
            <person name="Saleh O."/>
            <person name="Blanc G."/>
            <person name="Decker E.L."/>
            <person name="van Gessel N."/>
            <person name="Grimwood J."/>
            <person name="Hayes R.D."/>
            <person name="Graham S.W."/>
            <person name="Gunter L.E."/>
            <person name="McDaniel S.F."/>
            <person name="Hoernstein S.N.W."/>
            <person name="Larsson A."/>
            <person name="Li F.W."/>
            <person name="Perroud P.F."/>
            <person name="Phillips J."/>
            <person name="Ranjan P."/>
            <person name="Rokshar D.S."/>
            <person name="Rothfels C.J."/>
            <person name="Schneider L."/>
            <person name="Shu S."/>
            <person name="Stevenson D.W."/>
            <person name="Thummler F."/>
            <person name="Tillich M."/>
            <person name="Villarreal Aguilar J.C."/>
            <person name="Widiez T."/>
            <person name="Wong G.K."/>
            <person name="Wymore A."/>
            <person name="Zhang Y."/>
            <person name="Zimmer A.D."/>
            <person name="Quatrano R.S."/>
            <person name="Mayer K.F.X."/>
            <person name="Goodstein D."/>
            <person name="Casacuberta J.M."/>
            <person name="Vandepoele K."/>
            <person name="Reski R."/>
            <person name="Cuming A.C."/>
            <person name="Tuskan G.A."/>
            <person name="Maumus F."/>
            <person name="Salse J."/>
            <person name="Schmutz J."/>
            <person name="Rensing S.A."/>
        </authorList>
    </citation>
    <scope>NUCLEOTIDE SEQUENCE [LARGE SCALE GENOMIC DNA]</scope>
    <source>
        <strain evidence="3 4">cv. Gransden 2004</strain>
    </source>
</reference>
<dbReference type="InParanoid" id="A0A2K1KW42"/>
<reference evidence="3" key="3">
    <citation type="submission" date="2020-12" db="UniProtKB">
        <authorList>
            <consortium name="EnsemblPlants"/>
        </authorList>
    </citation>
    <scope>IDENTIFICATION</scope>
</reference>
<feature type="region of interest" description="Disordered" evidence="1">
    <location>
        <begin position="113"/>
        <end position="153"/>
    </location>
</feature>
<accession>A0A2K1KW42</accession>
<feature type="compositionally biased region" description="Low complexity" evidence="1">
    <location>
        <begin position="131"/>
        <end position="144"/>
    </location>
</feature>
<dbReference type="Proteomes" id="UP000006727">
    <property type="component" value="Chromosome 3"/>
</dbReference>
<dbReference type="EnsemblPlants" id="Pp3c3_26129V3.1">
    <property type="protein sequence ID" value="Pp3c3_26129V3.1"/>
    <property type="gene ID" value="Pp3c3_26129"/>
</dbReference>
<evidence type="ECO:0000313" key="2">
    <source>
        <dbReference type="EMBL" id="PNR57988.1"/>
    </source>
</evidence>
<name>A0A2K1KW42_PHYPA</name>
<reference evidence="2 4" key="1">
    <citation type="journal article" date="2008" name="Science">
        <title>The Physcomitrella genome reveals evolutionary insights into the conquest of land by plants.</title>
        <authorList>
            <person name="Rensing S."/>
            <person name="Lang D."/>
            <person name="Zimmer A."/>
            <person name="Terry A."/>
            <person name="Salamov A."/>
            <person name="Shapiro H."/>
            <person name="Nishiyama T."/>
            <person name="Perroud P.-F."/>
            <person name="Lindquist E."/>
            <person name="Kamisugi Y."/>
            <person name="Tanahashi T."/>
            <person name="Sakakibara K."/>
            <person name="Fujita T."/>
            <person name="Oishi K."/>
            <person name="Shin-I T."/>
            <person name="Kuroki Y."/>
            <person name="Toyoda A."/>
            <person name="Suzuki Y."/>
            <person name="Hashimoto A."/>
            <person name="Yamaguchi K."/>
            <person name="Sugano A."/>
            <person name="Kohara Y."/>
            <person name="Fujiyama A."/>
            <person name="Anterola A."/>
            <person name="Aoki S."/>
            <person name="Ashton N."/>
            <person name="Barbazuk W.B."/>
            <person name="Barker E."/>
            <person name="Bennetzen J."/>
            <person name="Bezanilla M."/>
            <person name="Blankenship R."/>
            <person name="Cho S.H."/>
            <person name="Dutcher S."/>
            <person name="Estelle M."/>
            <person name="Fawcett J.A."/>
            <person name="Gundlach H."/>
            <person name="Hanada K."/>
            <person name="Heyl A."/>
            <person name="Hicks K.A."/>
            <person name="Hugh J."/>
            <person name="Lohr M."/>
            <person name="Mayer K."/>
            <person name="Melkozernov A."/>
            <person name="Murata T."/>
            <person name="Nelson D."/>
            <person name="Pils B."/>
            <person name="Prigge M."/>
            <person name="Reiss B."/>
            <person name="Renner T."/>
            <person name="Rombauts S."/>
            <person name="Rushton P."/>
            <person name="Sanderfoot A."/>
            <person name="Schween G."/>
            <person name="Shiu S.-H."/>
            <person name="Stueber K."/>
            <person name="Theodoulou F.L."/>
            <person name="Tu H."/>
            <person name="Van de Peer Y."/>
            <person name="Verrier P.J."/>
            <person name="Waters E."/>
            <person name="Wood A."/>
            <person name="Yang L."/>
            <person name="Cove D."/>
            <person name="Cuming A."/>
            <person name="Hasebe M."/>
            <person name="Lucas S."/>
            <person name="Mishler D.B."/>
            <person name="Reski R."/>
            <person name="Grigoriev I."/>
            <person name="Quatrano R.S."/>
            <person name="Boore J.L."/>
        </authorList>
    </citation>
    <scope>NUCLEOTIDE SEQUENCE [LARGE SCALE GENOMIC DNA]</scope>
    <source>
        <strain evidence="3 4">cv. Gransden 2004</strain>
    </source>
</reference>
<evidence type="ECO:0000256" key="1">
    <source>
        <dbReference type="SAM" id="MobiDB-lite"/>
    </source>
</evidence>